<reference evidence="2" key="1">
    <citation type="submission" date="2016-10" db="EMBL/GenBank/DDBJ databases">
        <authorList>
            <person name="Varghese N."/>
            <person name="Submissions S."/>
        </authorList>
    </citation>
    <scope>NUCLEOTIDE SEQUENCE [LARGE SCALE GENOMIC DNA]</scope>
    <source>
        <strain evidence="2">DSM 1551</strain>
    </source>
</reference>
<organism evidence="1 2">
    <name type="scientific">Thomasclavelia cocleata</name>
    <dbReference type="NCBI Taxonomy" id="69824"/>
    <lineage>
        <taxon>Bacteria</taxon>
        <taxon>Bacillati</taxon>
        <taxon>Bacillota</taxon>
        <taxon>Erysipelotrichia</taxon>
        <taxon>Erysipelotrichales</taxon>
        <taxon>Coprobacillaceae</taxon>
        <taxon>Thomasclavelia</taxon>
    </lineage>
</organism>
<gene>
    <name evidence="1" type="ORF">SAMN04489758_1201</name>
</gene>
<dbReference type="GeneID" id="78288640"/>
<evidence type="ECO:0000313" key="1">
    <source>
        <dbReference type="EMBL" id="SET58256.1"/>
    </source>
</evidence>
<protein>
    <submittedName>
        <fullName evidence="1">Uncharacterized protein</fullName>
    </submittedName>
</protein>
<dbReference type="RefSeq" id="WP_092354333.1">
    <property type="nucleotide sequence ID" value="NZ_FOIN01000020.1"/>
</dbReference>
<keyword evidence="2" id="KW-1185">Reference proteome</keyword>
<dbReference type="EMBL" id="FOIN01000020">
    <property type="protein sequence ID" value="SET58256.1"/>
    <property type="molecule type" value="Genomic_DNA"/>
</dbReference>
<sequence>MIYSFDEIELTLKMYPIAKNHLLELEQSFNLSNFQTDFSRNYYYYSYIVDKVNLWIDNLLPDEKEVIMRRIFLKQTFDYISIQLGYANHSSVDRKYKKIINKIRDLGGNDG</sequence>
<accession>A0A1I0FJL1</accession>
<dbReference type="Proteomes" id="UP000198558">
    <property type="component" value="Unassembled WGS sequence"/>
</dbReference>
<proteinExistence type="predicted"/>
<name>A0A1I0FJL1_9FIRM</name>
<dbReference type="OrthoDB" id="1648812at2"/>
<dbReference type="AlphaFoldDB" id="A0A1I0FJL1"/>
<evidence type="ECO:0000313" key="2">
    <source>
        <dbReference type="Proteomes" id="UP000198558"/>
    </source>
</evidence>